<dbReference type="Proteomes" id="UP000005408">
    <property type="component" value="Unassembled WGS sequence"/>
</dbReference>
<evidence type="ECO:0000313" key="3">
    <source>
        <dbReference type="Proteomes" id="UP000005408"/>
    </source>
</evidence>
<feature type="transmembrane region" description="Helical" evidence="1">
    <location>
        <begin position="454"/>
        <end position="478"/>
    </location>
</feature>
<name>A0A8W8MGY3_MAGGI</name>
<protein>
    <recommendedName>
        <fullName evidence="4">Ig-like domain-containing protein</fullName>
    </recommendedName>
</protein>
<evidence type="ECO:0000256" key="1">
    <source>
        <dbReference type="SAM" id="Phobius"/>
    </source>
</evidence>
<dbReference type="AlphaFoldDB" id="A0A8W8MGY3"/>
<sequence>MAAMAFAIVWILISVHVPILFGYVTTKLDPSSFPVGKSNATIKCLTFLYAYGVYYEDITLDIRQNENEDFISVLKCNLSGEYRLNNETDFKGFDILSFSTSCWFSFYFYSYVELNVSLQSDECILVSQTSASWRCLFSNGTFTFNTSEKNIYSIKGQFPQKMESISIVNRLPSKSMYETGDVLQLQCIGEIESINSMPSKDIRWCRKENGKFRLFSFQDPPRTDVVKRSKDGCTVVQNSILFYHISQNDTAFEIMCESGWSNACGIKGINATLNIPTIGTQPDKWRMLPILIHDKTSLLNPRQIVLDGPGKTIHLQCTASVHSHNTSIAKIMNWCVRKQNNATWTEVKLQGKKKVATSNISGEITVFSKVEYHITVFDTDVHFLCEISQYSSCGNGLASSNISINVAVEERDINILVDEMAMMAFAIVWILIYVHIPFLLGQNQYVDEPDCSEAAVAVLSVLLAVVLIFTLFFMLVLCRWRQISLFGMVIKIESERKYYIEGTTNNQSLSAIDADINRIQTQSSTRYVEKPSSTLGAPKKGIKTNSIEETQGRDIDRECYDNSSEYYLPANYDIPIGKQSFYENQALEHERKGSIYEDATKEVKEQNYDVLKL</sequence>
<keyword evidence="1" id="KW-0812">Transmembrane</keyword>
<proteinExistence type="predicted"/>
<feature type="transmembrane region" description="Helical" evidence="1">
    <location>
        <begin position="421"/>
        <end position="442"/>
    </location>
</feature>
<dbReference type="EnsemblMetazoa" id="G32278.1">
    <property type="protein sequence ID" value="G32278.1:cds"/>
    <property type="gene ID" value="G32278"/>
</dbReference>
<keyword evidence="1" id="KW-0472">Membrane</keyword>
<keyword evidence="3" id="KW-1185">Reference proteome</keyword>
<evidence type="ECO:0000313" key="2">
    <source>
        <dbReference type="EnsemblMetazoa" id="G32278.1:cds"/>
    </source>
</evidence>
<reference evidence="2" key="1">
    <citation type="submission" date="2022-08" db="UniProtKB">
        <authorList>
            <consortium name="EnsemblMetazoa"/>
        </authorList>
    </citation>
    <scope>IDENTIFICATION</scope>
    <source>
        <strain evidence="2">05x7-T-G4-1.051#20</strain>
    </source>
</reference>
<feature type="transmembrane region" description="Helical" evidence="1">
    <location>
        <begin position="6"/>
        <end position="24"/>
    </location>
</feature>
<organism evidence="2 3">
    <name type="scientific">Magallana gigas</name>
    <name type="common">Pacific oyster</name>
    <name type="synonym">Crassostrea gigas</name>
    <dbReference type="NCBI Taxonomy" id="29159"/>
    <lineage>
        <taxon>Eukaryota</taxon>
        <taxon>Metazoa</taxon>
        <taxon>Spiralia</taxon>
        <taxon>Lophotrochozoa</taxon>
        <taxon>Mollusca</taxon>
        <taxon>Bivalvia</taxon>
        <taxon>Autobranchia</taxon>
        <taxon>Pteriomorphia</taxon>
        <taxon>Ostreida</taxon>
        <taxon>Ostreoidea</taxon>
        <taxon>Ostreidae</taxon>
        <taxon>Magallana</taxon>
    </lineage>
</organism>
<accession>A0A8W8MGY3</accession>
<evidence type="ECO:0008006" key="4">
    <source>
        <dbReference type="Google" id="ProtNLM"/>
    </source>
</evidence>
<keyword evidence="1" id="KW-1133">Transmembrane helix</keyword>